<feature type="domain" description="Protein kinase" evidence="10">
    <location>
        <begin position="134"/>
        <end position="416"/>
    </location>
</feature>
<dbReference type="FunFam" id="1.10.510.10:FF:000624">
    <property type="entry name" value="Mitogen-activated protein kinase"/>
    <property type="match status" value="1"/>
</dbReference>
<dbReference type="PROSITE" id="PS00107">
    <property type="entry name" value="PROTEIN_KINASE_ATP"/>
    <property type="match status" value="1"/>
</dbReference>
<dbReference type="InterPro" id="IPR008271">
    <property type="entry name" value="Ser/Thr_kinase_AS"/>
</dbReference>
<dbReference type="GO" id="GO:0005634">
    <property type="term" value="C:nucleus"/>
    <property type="evidence" value="ECO:0007669"/>
    <property type="project" value="TreeGrafter"/>
</dbReference>
<dbReference type="GO" id="GO:0032968">
    <property type="term" value="P:positive regulation of transcription elongation by RNA polymerase II"/>
    <property type="evidence" value="ECO:0007669"/>
    <property type="project" value="TreeGrafter"/>
</dbReference>
<evidence type="ECO:0000256" key="7">
    <source>
        <dbReference type="PROSITE-ProRule" id="PRU10141"/>
    </source>
</evidence>
<dbReference type="AlphaFoldDB" id="A0A7N0TSY4"/>
<dbReference type="InterPro" id="IPR017441">
    <property type="entry name" value="Protein_kinase_ATP_BS"/>
</dbReference>
<dbReference type="PANTHER" id="PTHR24056">
    <property type="entry name" value="CELL DIVISION PROTEIN KINASE"/>
    <property type="match status" value="1"/>
</dbReference>
<evidence type="ECO:0000256" key="8">
    <source>
        <dbReference type="RuleBase" id="RU000304"/>
    </source>
</evidence>
<organism evidence="11 12">
    <name type="scientific">Kalanchoe fedtschenkoi</name>
    <name type="common">Lavender scallops</name>
    <name type="synonym">South American air plant</name>
    <dbReference type="NCBI Taxonomy" id="63787"/>
    <lineage>
        <taxon>Eukaryota</taxon>
        <taxon>Viridiplantae</taxon>
        <taxon>Streptophyta</taxon>
        <taxon>Embryophyta</taxon>
        <taxon>Tracheophyta</taxon>
        <taxon>Spermatophyta</taxon>
        <taxon>Magnoliopsida</taxon>
        <taxon>eudicotyledons</taxon>
        <taxon>Gunneridae</taxon>
        <taxon>Pentapetalae</taxon>
        <taxon>Saxifragales</taxon>
        <taxon>Crassulaceae</taxon>
        <taxon>Kalanchoe</taxon>
    </lineage>
</organism>
<accession>A0A7N0TSY4</accession>
<keyword evidence="6 7" id="KW-0067">ATP-binding</keyword>
<evidence type="ECO:0000256" key="2">
    <source>
        <dbReference type="ARBA" id="ARBA00022527"/>
    </source>
</evidence>
<keyword evidence="5" id="KW-0418">Kinase</keyword>
<evidence type="ECO:0000256" key="5">
    <source>
        <dbReference type="ARBA" id="ARBA00022777"/>
    </source>
</evidence>
<proteinExistence type="inferred from homology"/>
<dbReference type="GO" id="GO:0008353">
    <property type="term" value="F:RNA polymerase II CTD heptapeptide repeat kinase activity"/>
    <property type="evidence" value="ECO:0007669"/>
    <property type="project" value="TreeGrafter"/>
</dbReference>
<dbReference type="Proteomes" id="UP000594263">
    <property type="component" value="Unplaced"/>
</dbReference>
<dbReference type="PROSITE" id="PS00108">
    <property type="entry name" value="PROTEIN_KINASE_ST"/>
    <property type="match status" value="1"/>
</dbReference>
<dbReference type="GO" id="GO:0000307">
    <property type="term" value="C:cyclin-dependent protein kinase holoenzyme complex"/>
    <property type="evidence" value="ECO:0007669"/>
    <property type="project" value="TreeGrafter"/>
</dbReference>
<dbReference type="OMA" id="MSEDHRS"/>
<feature type="region of interest" description="Disordered" evidence="9">
    <location>
        <begin position="52"/>
        <end position="77"/>
    </location>
</feature>
<dbReference type="SUPFAM" id="SSF56112">
    <property type="entry name" value="Protein kinase-like (PK-like)"/>
    <property type="match status" value="1"/>
</dbReference>
<dbReference type="FunFam" id="3.30.200.20:FF:000021">
    <property type="entry name" value="probable serine/threonine-protein kinase At1g54610"/>
    <property type="match status" value="1"/>
</dbReference>
<dbReference type="PROSITE" id="PS50011">
    <property type="entry name" value="PROTEIN_KINASE_DOM"/>
    <property type="match status" value="1"/>
</dbReference>
<keyword evidence="12" id="KW-1185">Reference proteome</keyword>
<evidence type="ECO:0000259" key="10">
    <source>
        <dbReference type="PROSITE" id="PS50011"/>
    </source>
</evidence>
<dbReference type="EnsemblPlants" id="Kaladp0043s0213.1.v1.1">
    <property type="protein sequence ID" value="Kaladp0043s0213.1.v1.1"/>
    <property type="gene ID" value="Kaladp0043s0213.v1.1"/>
</dbReference>
<sequence length="462" mass="51499">MGCVQAKHSVNSPPRRPENLELETGYAEGENERQGIDRKQVLIEPVKAFKHEMDRNGSGKGTLAVAGSGGGGGGDESVLSRVEEKEKNNESLSKKIVLKKIAAEEYVDGWPKWLVDNVPKEALDVLAKKTADSYDKLAKVGHGAYSNVYKARDKDTGKIVALKKVRFDTSKPESVKFMAREIMMLGQLDHPNIIKLEGVVISRMQYSLYLVFEYMPSDMAKHIFHPTVKLTLPQVKCYMNQLLSGLRHCHGRGVLHRDIKPPNLLIGANGELKIADFGLASYFLPRPKKPMTNRVGTPWYRAPELILRSTDYGIGVDLWSAGCVLAEMLLGGAVMPGRTEIEELHMIYKLCGTPSEEFWTKMKLPASFKPFNQYKPRYQETFSALPASAISLLSTLLALDPVFRGCATSALQSDFFVSSPLPCHLSGLPKIDAVNEELTQAVDWRKYVLLIPEFKLTFILFP</sequence>
<dbReference type="GO" id="GO:0005524">
    <property type="term" value="F:ATP binding"/>
    <property type="evidence" value="ECO:0007669"/>
    <property type="project" value="UniProtKB-UniRule"/>
</dbReference>
<keyword evidence="3" id="KW-0808">Transferase</keyword>
<protein>
    <recommendedName>
        <fullName evidence="10">Protein kinase domain-containing protein</fullName>
    </recommendedName>
</protein>
<evidence type="ECO:0000256" key="3">
    <source>
        <dbReference type="ARBA" id="ARBA00022679"/>
    </source>
</evidence>
<keyword evidence="4 7" id="KW-0547">Nucleotide-binding</keyword>
<evidence type="ECO:0000256" key="9">
    <source>
        <dbReference type="SAM" id="MobiDB-lite"/>
    </source>
</evidence>
<evidence type="ECO:0000256" key="6">
    <source>
        <dbReference type="ARBA" id="ARBA00022840"/>
    </source>
</evidence>
<dbReference type="SMART" id="SM00220">
    <property type="entry name" value="S_TKc"/>
    <property type="match status" value="1"/>
</dbReference>
<evidence type="ECO:0000256" key="1">
    <source>
        <dbReference type="ARBA" id="ARBA00006485"/>
    </source>
</evidence>
<dbReference type="InterPro" id="IPR011009">
    <property type="entry name" value="Kinase-like_dom_sf"/>
</dbReference>
<keyword evidence="2 8" id="KW-0723">Serine/threonine-protein kinase</keyword>
<dbReference type="InterPro" id="IPR000719">
    <property type="entry name" value="Prot_kinase_dom"/>
</dbReference>
<feature type="region of interest" description="Disordered" evidence="9">
    <location>
        <begin position="1"/>
        <end position="36"/>
    </location>
</feature>
<dbReference type="Pfam" id="PF00069">
    <property type="entry name" value="Pkinase"/>
    <property type="match status" value="1"/>
</dbReference>
<evidence type="ECO:0000313" key="12">
    <source>
        <dbReference type="Proteomes" id="UP000594263"/>
    </source>
</evidence>
<dbReference type="Gene3D" id="3.30.200.20">
    <property type="entry name" value="Phosphorylase Kinase, domain 1"/>
    <property type="match status" value="1"/>
</dbReference>
<dbReference type="InterPro" id="IPR050108">
    <property type="entry name" value="CDK"/>
</dbReference>
<comment type="similarity">
    <text evidence="1">Belongs to the protein kinase superfamily. CMGC Ser/Thr protein kinase family. CDC2/CDKX subfamily.</text>
</comment>
<feature type="binding site" evidence="7">
    <location>
        <position position="163"/>
    </location>
    <ligand>
        <name>ATP</name>
        <dbReference type="ChEBI" id="CHEBI:30616"/>
    </ligand>
</feature>
<reference evidence="11" key="1">
    <citation type="submission" date="2021-01" db="UniProtKB">
        <authorList>
            <consortium name="EnsemblPlants"/>
        </authorList>
    </citation>
    <scope>IDENTIFICATION</scope>
</reference>
<name>A0A7N0TSY4_KALFE</name>
<evidence type="ECO:0000256" key="4">
    <source>
        <dbReference type="ARBA" id="ARBA00022741"/>
    </source>
</evidence>
<dbReference type="PANTHER" id="PTHR24056:SF221">
    <property type="entry name" value="OS02G0304500 PROTEIN"/>
    <property type="match status" value="1"/>
</dbReference>
<dbReference type="Gramene" id="Kaladp0043s0213.1.v1.1">
    <property type="protein sequence ID" value="Kaladp0043s0213.1.v1.1"/>
    <property type="gene ID" value="Kaladp0043s0213.v1.1"/>
</dbReference>
<evidence type="ECO:0000313" key="11">
    <source>
        <dbReference type="EnsemblPlants" id="Kaladp0043s0213.1.v1.1"/>
    </source>
</evidence>
<dbReference type="Gene3D" id="1.10.510.10">
    <property type="entry name" value="Transferase(Phosphotransferase) domain 1"/>
    <property type="match status" value="1"/>
</dbReference>